<feature type="domain" description="FAD-binding" evidence="1">
    <location>
        <begin position="5"/>
        <end position="319"/>
    </location>
</feature>
<dbReference type="GO" id="GO:0071949">
    <property type="term" value="F:FAD binding"/>
    <property type="evidence" value="ECO:0007669"/>
    <property type="project" value="InterPro"/>
</dbReference>
<accession>A0A0K2VMN5</accession>
<dbReference type="Proteomes" id="UP000182888">
    <property type="component" value="Unassembled WGS sequence"/>
</dbReference>
<dbReference type="AlphaFoldDB" id="A0A0K2VMN5"/>
<dbReference type="EMBL" id="CCND01000001">
    <property type="protein sequence ID" value="CDX49130.1"/>
    <property type="molecule type" value="Genomic_DNA"/>
</dbReference>
<organism evidence="2 3">
    <name type="scientific">Mesorhizobium plurifarium</name>
    <dbReference type="NCBI Taxonomy" id="69974"/>
    <lineage>
        <taxon>Bacteria</taxon>
        <taxon>Pseudomonadati</taxon>
        <taxon>Pseudomonadota</taxon>
        <taxon>Alphaproteobacteria</taxon>
        <taxon>Hyphomicrobiales</taxon>
        <taxon>Phyllobacteriaceae</taxon>
        <taxon>Mesorhizobium</taxon>
    </lineage>
</organism>
<dbReference type="InterPro" id="IPR036188">
    <property type="entry name" value="FAD/NAD-bd_sf"/>
</dbReference>
<dbReference type="PANTHER" id="PTHR46865:SF8">
    <property type="entry name" value="POSSIBLE OXIDOREDUCTASE"/>
    <property type="match status" value="1"/>
</dbReference>
<dbReference type="Gene3D" id="3.50.50.60">
    <property type="entry name" value="FAD/NAD(P)-binding domain"/>
    <property type="match status" value="1"/>
</dbReference>
<dbReference type="InterPro" id="IPR002938">
    <property type="entry name" value="FAD-bd"/>
</dbReference>
<dbReference type="Pfam" id="PF01494">
    <property type="entry name" value="FAD_binding_3"/>
    <property type="match status" value="1"/>
</dbReference>
<protein>
    <submittedName>
        <fullName evidence="2">2-polyprenyl-6-methoxyphenol hydroxylase-like oxidoreductase</fullName>
    </submittedName>
</protein>
<evidence type="ECO:0000313" key="2">
    <source>
        <dbReference type="EMBL" id="CDX49130.1"/>
    </source>
</evidence>
<evidence type="ECO:0000259" key="1">
    <source>
        <dbReference type="Pfam" id="PF01494"/>
    </source>
</evidence>
<dbReference type="SUPFAM" id="SSF51905">
    <property type="entry name" value="FAD/NAD(P)-binding domain"/>
    <property type="match status" value="1"/>
</dbReference>
<dbReference type="PANTHER" id="PTHR46865">
    <property type="entry name" value="OXIDOREDUCTASE-RELATED"/>
    <property type="match status" value="1"/>
</dbReference>
<name>A0A0K2VMN5_MESPL</name>
<sequence>MADRTVLISGGGVAGPALAFWLSAGGFQPTLIEQAPHVRTGGYVIDFWGLGYWIAERMGLEADINRVGYHVREMRIVNERGKPVAGFGTDIFGELTDGRYVTLARSDLSRLLFEKAKDTTEIIFGDEIIGMEEASDGVCVRLKHGGDRRFDLVIGADGLHSGVRRLAFGPRQQFEKKLGYAVAAFEVEGYRPRDEDVYLMYGLPGRMLGRFTLHRNRTLFLFVFTVGDGPLPTVLDEQKDMLRKKYADGGWECPHILDELGHTEEIYFDSVSQIRMNSWSKGRIALTGDAAFCVSLLAGQGSALAMISAYVLAGELMKADGRHHEAFLSYHAFLRDYIQAKQRGAERFATALAPKTQLGLLFRNLVTKAFAIPGVARLAIGKEITDAVRLPDYRWQLPFG</sequence>
<dbReference type="PRINTS" id="PR00420">
    <property type="entry name" value="RNGMNOXGNASE"/>
</dbReference>
<reference evidence="3" key="1">
    <citation type="submission" date="2014-08" db="EMBL/GenBank/DDBJ databases">
        <authorList>
            <person name="Edwards T."/>
        </authorList>
    </citation>
    <scope>NUCLEOTIDE SEQUENCE [LARGE SCALE GENOMIC DNA]</scope>
</reference>
<evidence type="ECO:0000313" key="3">
    <source>
        <dbReference type="Proteomes" id="UP000182888"/>
    </source>
</evidence>
<dbReference type="InterPro" id="IPR051704">
    <property type="entry name" value="FAD_aromatic-hydroxylase"/>
</dbReference>
<dbReference type="Gene3D" id="3.30.9.10">
    <property type="entry name" value="D-Amino Acid Oxidase, subunit A, domain 2"/>
    <property type="match status" value="1"/>
</dbReference>
<dbReference type="NCBIfam" id="NF005761">
    <property type="entry name" value="PRK07588.1"/>
    <property type="match status" value="1"/>
</dbReference>
<proteinExistence type="predicted"/>
<gene>
    <name evidence="2" type="ORF">MPL1032_10204</name>
</gene>